<feature type="compositionally biased region" description="Pro residues" evidence="1">
    <location>
        <begin position="159"/>
        <end position="173"/>
    </location>
</feature>
<dbReference type="Proteomes" id="UP000310066">
    <property type="component" value="Unassembled WGS sequence"/>
</dbReference>
<feature type="region of interest" description="Disordered" evidence="1">
    <location>
        <begin position="398"/>
        <end position="437"/>
    </location>
</feature>
<feature type="compositionally biased region" description="Low complexity" evidence="1">
    <location>
        <begin position="419"/>
        <end position="435"/>
    </location>
</feature>
<organism evidence="2 3">
    <name type="scientific">Friedmanniomyces endolithicus</name>
    <dbReference type="NCBI Taxonomy" id="329885"/>
    <lineage>
        <taxon>Eukaryota</taxon>
        <taxon>Fungi</taxon>
        <taxon>Dikarya</taxon>
        <taxon>Ascomycota</taxon>
        <taxon>Pezizomycotina</taxon>
        <taxon>Dothideomycetes</taxon>
        <taxon>Dothideomycetidae</taxon>
        <taxon>Mycosphaerellales</taxon>
        <taxon>Teratosphaeriaceae</taxon>
        <taxon>Friedmanniomyces</taxon>
    </lineage>
</organism>
<evidence type="ECO:0000313" key="3">
    <source>
        <dbReference type="Proteomes" id="UP000310066"/>
    </source>
</evidence>
<comment type="caution">
    <text evidence="2">The sequence shown here is derived from an EMBL/GenBank/DDBJ whole genome shotgun (WGS) entry which is preliminary data.</text>
</comment>
<evidence type="ECO:0000313" key="2">
    <source>
        <dbReference type="EMBL" id="TKA48552.1"/>
    </source>
</evidence>
<dbReference type="AlphaFoldDB" id="A0A4U0VIE6"/>
<dbReference type="SUPFAM" id="SSF57997">
    <property type="entry name" value="Tropomyosin"/>
    <property type="match status" value="1"/>
</dbReference>
<accession>A0A4U0VIE6</accession>
<dbReference type="STRING" id="329885.A0A4U0VIE6"/>
<proteinExistence type="predicted"/>
<sequence>MPQDATSQMQALATSLEECGPALSSIRLQLDDVWSGSNSALARCENRVNIVKNALVDITDRFRRLGATLIAREQHLEQRCDDIKADYQRSQRDVDQLTQSLSVATHRGDELQRRLEDTKDDLRYAKRRFAEGEQTVEDLKTQLRNANRKIEVLTDAAAAPPPSRPPPASPTLPVPTSAGGHGRPSTDSGFSETTTATNPADRQRQNIAYGVLLAAISDFDAGNFATADPKFADVQTMVRNLPSALRHNFDTTSIAYHRSVCRAETGTDREAETKLTEFLQSYDQAAASQKAHITHLLARTRVKLGRLDSALEHSCSAVGQWYEIDSSCDQYYDAVALLARIFYLQIKPARALAVINQCPENKKDYVRNKYATLRAPTTTTTAPAPVATPPTVPIPTIPGAGWQRPTRPQVPASTRPPRSTVGSTVSGTSATSTASKRAERYKQLPLLFRIALTSSIPTPSSISGRAHPQTSTTDKMDASPHTNGGVATAAVREAALAVAKAWQILTKAGEDDAAAIIMKAGEEAFEAHVFSEAVVQAVAEV</sequence>
<dbReference type="OrthoDB" id="3880748at2759"/>
<dbReference type="Gene3D" id="1.20.5.340">
    <property type="match status" value="1"/>
</dbReference>
<gene>
    <name evidence="2" type="ORF">B0A54_00688</name>
</gene>
<reference evidence="2 3" key="1">
    <citation type="submission" date="2017-03" db="EMBL/GenBank/DDBJ databases">
        <title>Genomes of endolithic fungi from Antarctica.</title>
        <authorList>
            <person name="Coleine C."/>
            <person name="Masonjones S."/>
            <person name="Stajich J.E."/>
        </authorList>
    </citation>
    <scope>NUCLEOTIDE SEQUENCE [LARGE SCALE GENOMIC DNA]</scope>
    <source>
        <strain evidence="2 3">CCFEE 5311</strain>
    </source>
</reference>
<feature type="region of interest" description="Disordered" evidence="1">
    <location>
        <begin position="155"/>
        <end position="202"/>
    </location>
</feature>
<name>A0A4U0VIE6_9PEZI</name>
<dbReference type="EMBL" id="NAJP01000003">
    <property type="protein sequence ID" value="TKA48552.1"/>
    <property type="molecule type" value="Genomic_DNA"/>
</dbReference>
<protein>
    <submittedName>
        <fullName evidence="2">Uncharacterized protein</fullName>
    </submittedName>
</protein>
<feature type="compositionally biased region" description="Polar residues" evidence="1">
    <location>
        <begin position="185"/>
        <end position="200"/>
    </location>
</feature>
<feature type="region of interest" description="Disordered" evidence="1">
    <location>
        <begin position="458"/>
        <end position="480"/>
    </location>
</feature>
<evidence type="ECO:0000256" key="1">
    <source>
        <dbReference type="SAM" id="MobiDB-lite"/>
    </source>
</evidence>